<feature type="domain" description="RNA polymerase sigma-70 region 2" evidence="7">
    <location>
        <begin position="13"/>
        <end position="80"/>
    </location>
</feature>
<protein>
    <submittedName>
        <fullName evidence="9">Unannotated protein</fullName>
    </submittedName>
</protein>
<evidence type="ECO:0000256" key="1">
    <source>
        <dbReference type="ARBA" id="ARBA00010641"/>
    </source>
</evidence>
<dbReference type="PANTHER" id="PTHR43133">
    <property type="entry name" value="RNA POLYMERASE ECF-TYPE SIGMA FACTO"/>
    <property type="match status" value="1"/>
</dbReference>
<dbReference type="SUPFAM" id="SSF88659">
    <property type="entry name" value="Sigma3 and sigma4 domains of RNA polymerase sigma factors"/>
    <property type="match status" value="1"/>
</dbReference>
<gene>
    <name evidence="9" type="ORF">UFOPK3914_01207</name>
</gene>
<dbReference type="Pfam" id="PF04542">
    <property type="entry name" value="Sigma70_r2"/>
    <property type="match status" value="1"/>
</dbReference>
<dbReference type="InterPro" id="IPR013249">
    <property type="entry name" value="RNA_pol_sigma70_r4_t2"/>
</dbReference>
<dbReference type="InterPro" id="IPR013324">
    <property type="entry name" value="RNA_pol_sigma_r3/r4-like"/>
</dbReference>
<dbReference type="GO" id="GO:0003677">
    <property type="term" value="F:DNA binding"/>
    <property type="evidence" value="ECO:0007669"/>
    <property type="project" value="UniProtKB-KW"/>
</dbReference>
<sequence length="194" mass="21089">MEKSTDESGFRSFYERLQPRAVSVARRLLGDSALAEDTAAEAFARAYARWDKVRQHPNPDAWLLRVVGNIAVDYLRRDSRKPLLGVEPVRTDPSGDAAALRIDLTDAMQHLSGRQQEVIVLRYLIDLPEEEVAVALGMSNGSVKTHLHRATNKLRTRMTPQPTAPSTDAPSTNAPSTTAPAAATSASQNGATDA</sequence>
<keyword evidence="5" id="KW-0804">Transcription</keyword>
<feature type="compositionally biased region" description="Low complexity" evidence="6">
    <location>
        <begin position="159"/>
        <end position="194"/>
    </location>
</feature>
<evidence type="ECO:0000259" key="7">
    <source>
        <dbReference type="Pfam" id="PF04542"/>
    </source>
</evidence>
<dbReference type="InterPro" id="IPR013325">
    <property type="entry name" value="RNA_pol_sigma_r2"/>
</dbReference>
<keyword evidence="3" id="KW-0731">Sigma factor</keyword>
<dbReference type="GO" id="GO:0016987">
    <property type="term" value="F:sigma factor activity"/>
    <property type="evidence" value="ECO:0007669"/>
    <property type="project" value="UniProtKB-KW"/>
</dbReference>
<reference evidence="9" key="1">
    <citation type="submission" date="2020-05" db="EMBL/GenBank/DDBJ databases">
        <authorList>
            <person name="Chiriac C."/>
            <person name="Salcher M."/>
            <person name="Ghai R."/>
            <person name="Kavagutti S V."/>
        </authorList>
    </citation>
    <scope>NUCLEOTIDE SEQUENCE</scope>
</reference>
<dbReference type="Gene3D" id="1.10.10.10">
    <property type="entry name" value="Winged helix-like DNA-binding domain superfamily/Winged helix DNA-binding domain"/>
    <property type="match status" value="1"/>
</dbReference>
<dbReference type="NCBIfam" id="TIGR02937">
    <property type="entry name" value="sigma70-ECF"/>
    <property type="match status" value="1"/>
</dbReference>
<evidence type="ECO:0000256" key="6">
    <source>
        <dbReference type="SAM" id="MobiDB-lite"/>
    </source>
</evidence>
<name>A0A6J7MTC1_9ZZZZ</name>
<feature type="region of interest" description="Disordered" evidence="6">
    <location>
        <begin position="151"/>
        <end position="194"/>
    </location>
</feature>
<keyword evidence="4" id="KW-0238">DNA-binding</keyword>
<dbReference type="Gene3D" id="1.10.1740.10">
    <property type="match status" value="1"/>
</dbReference>
<evidence type="ECO:0000313" key="9">
    <source>
        <dbReference type="EMBL" id="CAB4984390.1"/>
    </source>
</evidence>
<feature type="domain" description="RNA polymerase sigma factor 70 region 4 type 2" evidence="8">
    <location>
        <begin position="103"/>
        <end position="153"/>
    </location>
</feature>
<keyword evidence="2" id="KW-0805">Transcription regulation</keyword>
<evidence type="ECO:0000256" key="5">
    <source>
        <dbReference type="ARBA" id="ARBA00023163"/>
    </source>
</evidence>
<evidence type="ECO:0000256" key="3">
    <source>
        <dbReference type="ARBA" id="ARBA00023082"/>
    </source>
</evidence>
<accession>A0A6J7MTC1</accession>
<dbReference type="Pfam" id="PF08281">
    <property type="entry name" value="Sigma70_r4_2"/>
    <property type="match status" value="1"/>
</dbReference>
<dbReference type="EMBL" id="CAFBOG010000110">
    <property type="protein sequence ID" value="CAB4984390.1"/>
    <property type="molecule type" value="Genomic_DNA"/>
</dbReference>
<proteinExistence type="inferred from homology"/>
<dbReference type="InterPro" id="IPR007627">
    <property type="entry name" value="RNA_pol_sigma70_r2"/>
</dbReference>
<dbReference type="InterPro" id="IPR036388">
    <property type="entry name" value="WH-like_DNA-bd_sf"/>
</dbReference>
<dbReference type="PANTHER" id="PTHR43133:SF8">
    <property type="entry name" value="RNA POLYMERASE SIGMA FACTOR HI_1459-RELATED"/>
    <property type="match status" value="1"/>
</dbReference>
<evidence type="ECO:0000259" key="8">
    <source>
        <dbReference type="Pfam" id="PF08281"/>
    </source>
</evidence>
<organism evidence="9">
    <name type="scientific">freshwater metagenome</name>
    <dbReference type="NCBI Taxonomy" id="449393"/>
    <lineage>
        <taxon>unclassified sequences</taxon>
        <taxon>metagenomes</taxon>
        <taxon>ecological metagenomes</taxon>
    </lineage>
</organism>
<comment type="similarity">
    <text evidence="1">Belongs to the sigma-70 factor family. ECF subfamily.</text>
</comment>
<evidence type="ECO:0000256" key="2">
    <source>
        <dbReference type="ARBA" id="ARBA00023015"/>
    </source>
</evidence>
<dbReference type="CDD" id="cd06171">
    <property type="entry name" value="Sigma70_r4"/>
    <property type="match status" value="1"/>
</dbReference>
<dbReference type="GO" id="GO:0006352">
    <property type="term" value="P:DNA-templated transcription initiation"/>
    <property type="evidence" value="ECO:0007669"/>
    <property type="project" value="InterPro"/>
</dbReference>
<dbReference type="AlphaFoldDB" id="A0A6J7MTC1"/>
<evidence type="ECO:0000256" key="4">
    <source>
        <dbReference type="ARBA" id="ARBA00023125"/>
    </source>
</evidence>
<dbReference type="SUPFAM" id="SSF88946">
    <property type="entry name" value="Sigma2 domain of RNA polymerase sigma factors"/>
    <property type="match status" value="1"/>
</dbReference>
<dbReference type="InterPro" id="IPR039425">
    <property type="entry name" value="RNA_pol_sigma-70-like"/>
</dbReference>
<dbReference type="InterPro" id="IPR014284">
    <property type="entry name" value="RNA_pol_sigma-70_dom"/>
</dbReference>